<evidence type="ECO:0000313" key="2">
    <source>
        <dbReference type="Proteomes" id="UP001183824"/>
    </source>
</evidence>
<proteinExistence type="predicted"/>
<reference evidence="2" key="1">
    <citation type="submission" date="2023-07" db="EMBL/GenBank/DDBJ databases">
        <title>30 novel species of actinomycetes from the DSMZ collection.</title>
        <authorList>
            <person name="Nouioui I."/>
        </authorList>
    </citation>
    <scope>NUCLEOTIDE SEQUENCE [LARGE SCALE GENOMIC DNA]</scope>
    <source>
        <strain evidence="2">DSM 41640</strain>
    </source>
</reference>
<keyword evidence="2" id="KW-1185">Reference proteome</keyword>
<dbReference type="Pfam" id="PF00494">
    <property type="entry name" value="SQS_PSY"/>
    <property type="match status" value="1"/>
</dbReference>
<accession>A0ABU2V9A6</accession>
<protein>
    <submittedName>
        <fullName evidence="1">Squalene/phytoene synthase family protein</fullName>
    </submittedName>
</protein>
<dbReference type="RefSeq" id="WP_311714798.1">
    <property type="nucleotide sequence ID" value="NZ_JAVREZ010000005.1"/>
</dbReference>
<evidence type="ECO:0000313" key="1">
    <source>
        <dbReference type="EMBL" id="MDT0481741.1"/>
    </source>
</evidence>
<name>A0ABU2V9A6_9ACTN</name>
<dbReference type="Gene3D" id="1.10.600.10">
    <property type="entry name" value="Farnesyl Diphosphate Synthase"/>
    <property type="match status" value="1"/>
</dbReference>
<dbReference type="Proteomes" id="UP001183824">
    <property type="component" value="Unassembled WGS sequence"/>
</dbReference>
<organism evidence="1 2">
    <name type="scientific">Streptomyces doebereineriae</name>
    <dbReference type="NCBI Taxonomy" id="3075528"/>
    <lineage>
        <taxon>Bacteria</taxon>
        <taxon>Bacillati</taxon>
        <taxon>Actinomycetota</taxon>
        <taxon>Actinomycetes</taxon>
        <taxon>Kitasatosporales</taxon>
        <taxon>Streptomycetaceae</taxon>
        <taxon>Streptomyces</taxon>
    </lineage>
</organism>
<dbReference type="PANTHER" id="PTHR31480">
    <property type="entry name" value="BIFUNCTIONAL LYCOPENE CYCLASE/PHYTOENE SYNTHASE"/>
    <property type="match status" value="1"/>
</dbReference>
<dbReference type="SUPFAM" id="SSF48576">
    <property type="entry name" value="Terpenoid synthases"/>
    <property type="match status" value="1"/>
</dbReference>
<gene>
    <name evidence="1" type="ORF">RNB18_16330</name>
</gene>
<comment type="caution">
    <text evidence="1">The sequence shown here is derived from an EMBL/GenBank/DDBJ whole genome shotgun (WGS) entry which is preliminary data.</text>
</comment>
<dbReference type="InterPro" id="IPR008949">
    <property type="entry name" value="Isoprenoid_synthase_dom_sf"/>
</dbReference>
<dbReference type="InterPro" id="IPR002060">
    <property type="entry name" value="Squ/phyt_synthse"/>
</dbReference>
<sequence>MYGRSWEKAKVTQTALSTPYAIGAVAVRQAESERKGRYDVPSWDRRLTAAGVRERALREDYSTAARVFARRILAHYAAVRLLVAPALHPHVVAAYAFLARTDDLADQGPLHERLPRWRAWAEQVTVGLESGRADDPVLRAFLHTVAARRLPHHWVHTYLKATTEELHFTGHATEADFQRYVDNLALPALMLIEDLQYEGGGDEVFRSRCRSFAEGLQRLDFLTDLTDDLAEGRLYLPQEDLDRLGVTRTDLEQGQDTPAVRELVALTCRRTRKSLTDSRALLDSTVPGFRPLQRALLDLAEHQLARVESTGTSVTRRAVGYGIRVPVAVLLRERRQLTGSAPLDG</sequence>
<dbReference type="EMBL" id="JAVREZ010000005">
    <property type="protein sequence ID" value="MDT0481741.1"/>
    <property type="molecule type" value="Genomic_DNA"/>
</dbReference>